<sequence>MPLYLTENFFKLKEKIVQELSGEDQAVYGEPPVYYSRGNEESFHKAKKQLIFLLGKITAENESALVQLNVLKENVDKLTINCEDVEKEPLLIDLKKRFESLYCYNQHLLKHLRAEQFSDLTLGRCYQGAYSNAVMLIDRIIAGDGLTNYLLSAKRELIQQQAFNFMLETGAAFPNIHSVNGFYNHVAASYNMQPITDAASHGVLSTG</sequence>
<dbReference type="Proteomes" id="UP000029558">
    <property type="component" value="Chromosome"/>
</dbReference>
<dbReference type="AlphaFoldDB" id="A0AAC8VIK6"/>
<dbReference type="RefSeq" id="WP_051929877.1">
    <property type="nucleotide sequence ID" value="NZ_CP012508.1"/>
</dbReference>
<name>A0AAC8VIK6_PISSA</name>
<evidence type="ECO:0000313" key="2">
    <source>
        <dbReference type="EMBL" id="ALB23180.1"/>
    </source>
</evidence>
<reference evidence="2 3" key="1">
    <citation type="journal article" date="2014" name="Genome Announc.">
        <title>Comparative Genome Analysis of Two Isolates of the Fish Pathogen Piscirickettsia salmonis from Different Hosts Reveals Major Differences in Virulence-Associated Secretion Systems.</title>
        <authorList>
            <person name="Bohle H."/>
            <person name="Henriquez P."/>
            <person name="Grothusen H."/>
            <person name="Navas E."/>
            <person name="Sandoval A."/>
            <person name="Bustamante F."/>
            <person name="Bustos P."/>
            <person name="Mancilla M."/>
        </authorList>
    </citation>
    <scope>NUCLEOTIDE SEQUENCE [LARGE SCALE GENOMIC DNA]</scope>
    <source>
        <strain evidence="3">B1-32597</strain>
    </source>
</reference>
<gene>
    <name evidence="2" type="primary">sufE</name>
    <name evidence="2" type="ORF">KU39_2000</name>
</gene>
<keyword evidence="1" id="KW-0175">Coiled coil</keyword>
<evidence type="ECO:0000313" key="3">
    <source>
        <dbReference type="Proteomes" id="UP000029558"/>
    </source>
</evidence>
<dbReference type="EMBL" id="CP012508">
    <property type="protein sequence ID" value="ALB23180.1"/>
    <property type="molecule type" value="Genomic_DNA"/>
</dbReference>
<accession>A0AAC8VIK6</accession>
<evidence type="ECO:0000256" key="1">
    <source>
        <dbReference type="SAM" id="Coils"/>
    </source>
</evidence>
<feature type="coiled-coil region" evidence="1">
    <location>
        <begin position="61"/>
        <end position="88"/>
    </location>
</feature>
<organism evidence="2 3">
    <name type="scientific">Piscirickettsia salmonis</name>
    <dbReference type="NCBI Taxonomy" id="1238"/>
    <lineage>
        <taxon>Bacteria</taxon>
        <taxon>Pseudomonadati</taxon>
        <taxon>Pseudomonadota</taxon>
        <taxon>Gammaproteobacteria</taxon>
        <taxon>Thiotrichales</taxon>
        <taxon>Piscirickettsiaceae</taxon>
        <taxon>Piscirickettsia</taxon>
    </lineage>
</organism>
<proteinExistence type="predicted"/>
<protein>
    <submittedName>
        <fullName evidence="2">Cysteine desufuration protein SufE</fullName>
    </submittedName>
</protein>